<keyword evidence="10" id="KW-1185">Reference proteome</keyword>
<evidence type="ECO:0000256" key="7">
    <source>
        <dbReference type="SAM" id="Phobius"/>
    </source>
</evidence>
<evidence type="ECO:0000256" key="1">
    <source>
        <dbReference type="ARBA" id="ARBA00022448"/>
    </source>
</evidence>
<dbReference type="EMBL" id="JAPQES010000001">
    <property type="protein sequence ID" value="MCY6369485.1"/>
    <property type="molecule type" value="Genomic_DNA"/>
</dbReference>
<dbReference type="PROSITE" id="PS00198">
    <property type="entry name" value="4FE4S_FER_1"/>
    <property type="match status" value="2"/>
</dbReference>
<dbReference type="Proteomes" id="UP001079657">
    <property type="component" value="Unassembled WGS sequence"/>
</dbReference>
<dbReference type="InterPro" id="IPR051684">
    <property type="entry name" value="Electron_Trans/Redox"/>
</dbReference>
<organism evidence="9 10">
    <name type="scientific">Clostridium ganghwense</name>
    <dbReference type="NCBI Taxonomy" id="312089"/>
    <lineage>
        <taxon>Bacteria</taxon>
        <taxon>Bacillati</taxon>
        <taxon>Bacillota</taxon>
        <taxon>Clostridia</taxon>
        <taxon>Eubacteriales</taxon>
        <taxon>Clostridiaceae</taxon>
        <taxon>Clostridium</taxon>
    </lineage>
</organism>
<sequence>MKNSNERWNISNESLKKPLVFLILFLSIGIWRWKASGNTFYLFNFGYIGLSISIGMFLNGALPKKHKSWGRRITQLLVGCYMLIFLGIINRENMQLEGFFIYFMLGIFEAATLHYFVAKIVGPLIFGRGWCGYACWTAMVLDLLPYKIPKEGRVKKFGVIRYIHFFLSLIVVLIIWSTFGSQNFGKHHMIELYMLLGGNIIYYVVGISLAYVLKDNRAFCKYVCPIPVIQKLTSPFSVMKIEIDANKCVDCGVCEKVCPMNVKLLTYKNEGKRILSSECINCQTCANVCPKSAIKSTFKFDVSFTEQLNYKDK</sequence>
<comment type="caution">
    <text evidence="9">The sequence shown here is derived from an EMBL/GenBank/DDBJ whole genome shotgun (WGS) entry which is preliminary data.</text>
</comment>
<feature type="transmembrane region" description="Helical" evidence="7">
    <location>
        <begin position="39"/>
        <end position="61"/>
    </location>
</feature>
<dbReference type="RefSeq" id="WP_268047863.1">
    <property type="nucleotide sequence ID" value="NZ_JAPQES010000001.1"/>
</dbReference>
<dbReference type="PROSITE" id="PS51379">
    <property type="entry name" value="4FE4S_FER_2"/>
    <property type="match status" value="2"/>
</dbReference>
<keyword evidence="4" id="KW-0249">Electron transport</keyword>
<keyword evidence="6" id="KW-0411">Iron-sulfur</keyword>
<feature type="transmembrane region" description="Helical" evidence="7">
    <location>
        <begin position="192"/>
        <end position="213"/>
    </location>
</feature>
<dbReference type="Pfam" id="PF12801">
    <property type="entry name" value="Fer4_5"/>
    <property type="match status" value="1"/>
</dbReference>
<dbReference type="InterPro" id="IPR017896">
    <property type="entry name" value="4Fe4S_Fe-S-bd"/>
</dbReference>
<feature type="domain" description="4Fe-4S ferredoxin-type" evidence="8">
    <location>
        <begin position="239"/>
        <end position="268"/>
    </location>
</feature>
<evidence type="ECO:0000256" key="6">
    <source>
        <dbReference type="ARBA" id="ARBA00023014"/>
    </source>
</evidence>
<gene>
    <name evidence="9" type="ORF">OXH55_02340</name>
</gene>
<feature type="transmembrane region" description="Helical" evidence="7">
    <location>
        <begin position="160"/>
        <end position="180"/>
    </location>
</feature>
<keyword evidence="2" id="KW-0004">4Fe-4S</keyword>
<feature type="transmembrane region" description="Helical" evidence="7">
    <location>
        <begin position="73"/>
        <end position="89"/>
    </location>
</feature>
<keyword evidence="1" id="KW-0813">Transport</keyword>
<evidence type="ECO:0000256" key="2">
    <source>
        <dbReference type="ARBA" id="ARBA00022485"/>
    </source>
</evidence>
<keyword evidence="7" id="KW-0472">Membrane</keyword>
<proteinExistence type="predicted"/>
<dbReference type="InterPro" id="IPR017900">
    <property type="entry name" value="4Fe4S_Fe_S_CS"/>
</dbReference>
<dbReference type="Gene3D" id="3.30.70.20">
    <property type="match status" value="1"/>
</dbReference>
<dbReference type="Pfam" id="PF13237">
    <property type="entry name" value="Fer4_10"/>
    <property type="match status" value="1"/>
</dbReference>
<name>A0ABT4CKA1_9CLOT</name>
<evidence type="ECO:0000313" key="10">
    <source>
        <dbReference type="Proteomes" id="UP001079657"/>
    </source>
</evidence>
<evidence type="ECO:0000256" key="3">
    <source>
        <dbReference type="ARBA" id="ARBA00022723"/>
    </source>
</evidence>
<dbReference type="SUPFAM" id="SSF54862">
    <property type="entry name" value="4Fe-4S ferredoxins"/>
    <property type="match status" value="1"/>
</dbReference>
<feature type="transmembrane region" description="Helical" evidence="7">
    <location>
        <begin position="101"/>
        <end position="118"/>
    </location>
</feature>
<dbReference type="PANTHER" id="PTHR30176:SF3">
    <property type="entry name" value="FERREDOXIN-TYPE PROTEIN NAPH"/>
    <property type="match status" value="1"/>
</dbReference>
<keyword evidence="3" id="KW-0479">Metal-binding</keyword>
<keyword evidence="5" id="KW-0408">Iron</keyword>
<dbReference type="PANTHER" id="PTHR30176">
    <property type="entry name" value="FERREDOXIN-TYPE PROTEIN NAPH"/>
    <property type="match status" value="1"/>
</dbReference>
<feature type="domain" description="4Fe-4S ferredoxin-type" evidence="8">
    <location>
        <begin position="270"/>
        <end position="299"/>
    </location>
</feature>
<evidence type="ECO:0000259" key="8">
    <source>
        <dbReference type="PROSITE" id="PS51379"/>
    </source>
</evidence>
<reference evidence="9" key="1">
    <citation type="submission" date="2022-12" db="EMBL/GenBank/DDBJ databases">
        <authorList>
            <person name="Wang J."/>
        </authorList>
    </citation>
    <scope>NUCLEOTIDE SEQUENCE</scope>
    <source>
        <strain evidence="9">HY-42-06</strain>
    </source>
</reference>
<evidence type="ECO:0000256" key="5">
    <source>
        <dbReference type="ARBA" id="ARBA00023004"/>
    </source>
</evidence>
<evidence type="ECO:0000313" key="9">
    <source>
        <dbReference type="EMBL" id="MCY6369485.1"/>
    </source>
</evidence>
<accession>A0ABT4CKA1</accession>
<keyword evidence="7" id="KW-0812">Transmembrane</keyword>
<feature type="transmembrane region" description="Helical" evidence="7">
    <location>
        <begin position="130"/>
        <end position="148"/>
    </location>
</feature>
<evidence type="ECO:0000256" key="4">
    <source>
        <dbReference type="ARBA" id="ARBA00022982"/>
    </source>
</evidence>
<keyword evidence="7" id="KW-1133">Transmembrane helix</keyword>
<protein>
    <submittedName>
        <fullName evidence="9">4Fe-4S binding protein</fullName>
    </submittedName>
</protein>